<dbReference type="InterPro" id="IPR006626">
    <property type="entry name" value="PbH1"/>
</dbReference>
<dbReference type="RefSeq" id="WP_055276254.1">
    <property type="nucleotide sequence ID" value="NZ_CYZV01000015.1"/>
</dbReference>
<dbReference type="SUPFAM" id="SSF51126">
    <property type="entry name" value="Pectin lyase-like"/>
    <property type="match status" value="3"/>
</dbReference>
<reference evidence="1 2" key="1">
    <citation type="submission" date="2015-09" db="EMBL/GenBank/DDBJ databases">
        <authorList>
            <consortium name="Pathogen Informatics"/>
        </authorList>
    </citation>
    <scope>NUCLEOTIDE SEQUENCE [LARGE SCALE GENOMIC DNA]</scope>
    <source>
        <strain evidence="1 2">2789STDY5834855</strain>
    </source>
</reference>
<dbReference type="InterPro" id="IPR012334">
    <property type="entry name" value="Pectin_lyas_fold"/>
</dbReference>
<evidence type="ECO:0000313" key="1">
    <source>
        <dbReference type="EMBL" id="CUO16754.1"/>
    </source>
</evidence>
<dbReference type="SMART" id="SM00710">
    <property type="entry name" value="PbH1"/>
    <property type="match status" value="8"/>
</dbReference>
<organism evidence="1 2">
    <name type="scientific">Clostridium disporicum</name>
    <dbReference type="NCBI Taxonomy" id="84024"/>
    <lineage>
        <taxon>Bacteria</taxon>
        <taxon>Bacillati</taxon>
        <taxon>Bacillota</taxon>
        <taxon>Clostridia</taxon>
        <taxon>Eubacteriales</taxon>
        <taxon>Clostridiaceae</taxon>
        <taxon>Clostridium</taxon>
    </lineage>
</organism>
<name>A0A174CUA4_9CLOT</name>
<protein>
    <submittedName>
        <fullName evidence="1">Uncharacterized protein</fullName>
    </submittedName>
</protein>
<gene>
    <name evidence="1" type="ORF">ERS852470_01617</name>
</gene>
<sequence length="729" mass="79493">MENIKSENHKYSGIRVKNGSTLTLKGTNTHKNDKVDVQNITKTGENPNKIDDVEKQYLEIGTTQSDSNTTSGVVTTTTTNYRAKVVNVETFDELKNAITVANSVVNITKDITLTDNLNIIKENITINGNGNKLDLNNTTNKVVVKSTATGTVLNNLKVVNYEQIGIAVDNAKDVTLDTVEAIGTPNKSTVGIDLADATVKINNIKSENHKEAGIRVRKQSTVTFEGRNVHKNDKFAVKDVVLNTEGENKILGVTEQYIQTSETTETDKKNTFYSFREIINVNNFTELEAAVAVDNSIINIKSDIKLDEELIITGKNITFNGEGRNLDLSTGKKITVKQAAEGTKLSDININNYGSQAIFLYKTNNITLENINLTGDGSKSLVAIDLNGSTDIKIENVTSTNHKTAGIRLGSKSSVDLNNISLTGVKGQNSTGIELSDSKARMNAIKSSNHSCAITLKNESDVEFVGGNTHTDDKEIIKVVVATGEKPSAIKDDTNQYLQTSQGTQGGTGTQEIYYGFFETKEVNTVDELITAVSQSNRIINLNQDIELKEELQISGQNVIINGNNRTITLAEGKKITIKSTATGSKISKVKIKGYTSQGLLVYNAKNITLEDIELIGDGAKSSVGLDIALDSTVKIQNIITSNHKQSGILVRDGAEVELLGGNKHTNDVDDLISLVNNGKNNNKIIDKTNQYNKTDEKKDASGNVREYYNIRKVVITYIEVFKLEANQL</sequence>
<dbReference type="InterPro" id="IPR011050">
    <property type="entry name" value="Pectin_lyase_fold/virulence"/>
</dbReference>
<dbReference type="EMBL" id="CYZV01000015">
    <property type="protein sequence ID" value="CUO16754.1"/>
    <property type="molecule type" value="Genomic_DNA"/>
</dbReference>
<accession>A0A174CUA4</accession>
<dbReference type="Proteomes" id="UP000095558">
    <property type="component" value="Unassembled WGS sequence"/>
</dbReference>
<dbReference type="AlphaFoldDB" id="A0A174CUA4"/>
<dbReference type="Gene3D" id="2.160.20.10">
    <property type="entry name" value="Single-stranded right-handed beta-helix, Pectin lyase-like"/>
    <property type="match status" value="1"/>
</dbReference>
<evidence type="ECO:0000313" key="2">
    <source>
        <dbReference type="Proteomes" id="UP000095558"/>
    </source>
</evidence>
<proteinExistence type="predicted"/>